<dbReference type="Pfam" id="PF08459">
    <property type="entry name" value="UvrC_RNaseH_dom"/>
    <property type="match status" value="1"/>
</dbReference>
<dbReference type="FunFam" id="3.40.1440.10:FF:000001">
    <property type="entry name" value="UvrABC system protein C"/>
    <property type="match status" value="1"/>
</dbReference>
<name>J9FZV7_9ZZZZ</name>
<dbReference type="GO" id="GO:0009380">
    <property type="term" value="C:excinuclease repair complex"/>
    <property type="evidence" value="ECO:0007669"/>
    <property type="project" value="InterPro"/>
</dbReference>
<dbReference type="HAMAP" id="MF_00203">
    <property type="entry name" value="UvrC"/>
    <property type="match status" value="1"/>
</dbReference>
<dbReference type="Pfam" id="PF14520">
    <property type="entry name" value="HHH_5"/>
    <property type="match status" value="1"/>
</dbReference>
<dbReference type="GO" id="GO:0009381">
    <property type="term" value="F:excinuclease ABC activity"/>
    <property type="evidence" value="ECO:0007669"/>
    <property type="project" value="InterPro"/>
</dbReference>
<evidence type="ECO:0000313" key="9">
    <source>
        <dbReference type="EMBL" id="EJW95052.1"/>
    </source>
</evidence>
<sequence>MDKQAETERLAYLKGIVHNLPEGPGIYQYLNEEKTIIYVGKAKNLKRRVSSYFNKEHTSGKTRVLVSKIRDIRYIVVKTEEDALLLENNLIKRYKPRYNVLLKDDKTYPSICISNEPFPRVLRTRKIIRGAGQYFGPYSHVPSMNAVLDLIDHLYPLRTCRHSLTPENIGSGKFKVCLKYHLKKCKGPCAGLQSEADYRKDIEEIKQILKGDTRLVCDLLKDEMLALAAELRFEEAQLVKEKFELIESYRAKSEVVTSAIHNVDVFAIELDGTTAYLNYLHIANGSINQAFTFEYKKQLDETPEELLQLGIVEMRERYASTSREIIVPFPLDMELNGVTFTVPQRGEKKHLLDLSVMNVKQYKVDRLKQADKLNPEQKQTRLLKEIQTQLQLPKLPAHIECFDNSNISGAHAVAACVVFKMGKPSKQEYRKFNIRSVVGPDDYASMKEVVRRRYTRLVEEGSPLPDLLITDGGKGQMEVVREVIEDELHLSIPIAGLAKDDRHRTRELLYGFPAQTIGVKQGTPLFHLLERIQDEVHRFAITFHRDKRSKSQVASALDSIKGIGEKRKTELLKTFKSVARIRQASFEEIAAVVGPAAAKNIQESLNE</sequence>
<dbReference type="SUPFAM" id="SSF47781">
    <property type="entry name" value="RuvA domain 2-like"/>
    <property type="match status" value="1"/>
</dbReference>
<dbReference type="FunFam" id="3.30.420.340:FF:000002">
    <property type="entry name" value="UvrABC system protein C"/>
    <property type="match status" value="1"/>
</dbReference>
<dbReference type="PANTHER" id="PTHR30562:SF1">
    <property type="entry name" value="UVRABC SYSTEM PROTEIN C"/>
    <property type="match status" value="1"/>
</dbReference>
<keyword evidence="6" id="KW-0742">SOS response</keyword>
<dbReference type="SUPFAM" id="SSF82771">
    <property type="entry name" value="GIY-YIG endonuclease"/>
    <property type="match status" value="1"/>
</dbReference>
<dbReference type="SUPFAM" id="SSF46600">
    <property type="entry name" value="C-terminal UvrC-binding domain of UvrB"/>
    <property type="match status" value="1"/>
</dbReference>
<dbReference type="InterPro" id="IPR036876">
    <property type="entry name" value="UVR_dom_sf"/>
</dbReference>
<feature type="domain" description="UvrC family homology region profile" evidence="8">
    <location>
        <begin position="273"/>
        <end position="484"/>
    </location>
</feature>
<dbReference type="InterPro" id="IPR038476">
    <property type="entry name" value="UvrC_RNase_H_dom_sf"/>
</dbReference>
<evidence type="ECO:0000256" key="3">
    <source>
        <dbReference type="ARBA" id="ARBA00022769"/>
    </source>
</evidence>
<dbReference type="Gene3D" id="3.40.1440.10">
    <property type="entry name" value="GIY-YIG endonuclease"/>
    <property type="match status" value="1"/>
</dbReference>
<evidence type="ECO:0000259" key="7">
    <source>
        <dbReference type="PROSITE" id="PS50164"/>
    </source>
</evidence>
<dbReference type="PROSITE" id="PS50165">
    <property type="entry name" value="UVRC"/>
    <property type="match status" value="1"/>
</dbReference>
<gene>
    <name evidence="9" type="ORF">EVA_16850</name>
</gene>
<keyword evidence="2" id="KW-0227">DNA damage</keyword>
<dbReference type="InterPro" id="IPR004791">
    <property type="entry name" value="UvrC"/>
</dbReference>
<dbReference type="SMART" id="SM00465">
    <property type="entry name" value="GIYc"/>
    <property type="match status" value="1"/>
</dbReference>
<dbReference type="NCBIfam" id="TIGR00194">
    <property type="entry name" value="uvrC"/>
    <property type="match status" value="1"/>
</dbReference>
<evidence type="ECO:0000256" key="5">
    <source>
        <dbReference type="ARBA" id="ARBA00023204"/>
    </source>
</evidence>
<dbReference type="Pfam" id="PF22920">
    <property type="entry name" value="UvrC_RNaseH"/>
    <property type="match status" value="1"/>
</dbReference>
<dbReference type="PANTHER" id="PTHR30562">
    <property type="entry name" value="UVRC/OXIDOREDUCTASE"/>
    <property type="match status" value="1"/>
</dbReference>
<evidence type="ECO:0000256" key="1">
    <source>
        <dbReference type="ARBA" id="ARBA00022490"/>
    </source>
</evidence>
<evidence type="ECO:0000256" key="6">
    <source>
        <dbReference type="ARBA" id="ARBA00023236"/>
    </source>
</evidence>
<keyword evidence="3" id="KW-0228">DNA excision</keyword>
<dbReference type="InterPro" id="IPR050066">
    <property type="entry name" value="UvrABC_protein_C"/>
</dbReference>
<protein>
    <submittedName>
        <fullName evidence="9">Excinuclease ABC, C subunit</fullName>
    </submittedName>
</protein>
<dbReference type="GO" id="GO:0009432">
    <property type="term" value="P:SOS response"/>
    <property type="evidence" value="ECO:0007669"/>
    <property type="project" value="UniProtKB-KW"/>
</dbReference>
<feature type="domain" description="GIY-YIG" evidence="7">
    <location>
        <begin position="22"/>
        <end position="100"/>
    </location>
</feature>
<dbReference type="GO" id="GO:0006289">
    <property type="term" value="P:nucleotide-excision repair"/>
    <property type="evidence" value="ECO:0007669"/>
    <property type="project" value="InterPro"/>
</dbReference>
<dbReference type="CDD" id="cd10434">
    <property type="entry name" value="GIY-YIG_UvrC_Cho"/>
    <property type="match status" value="1"/>
</dbReference>
<evidence type="ECO:0000259" key="8">
    <source>
        <dbReference type="PROSITE" id="PS50165"/>
    </source>
</evidence>
<organism evidence="9">
    <name type="scientific">gut metagenome</name>
    <dbReference type="NCBI Taxonomy" id="749906"/>
    <lineage>
        <taxon>unclassified sequences</taxon>
        <taxon>metagenomes</taxon>
        <taxon>organismal metagenomes</taxon>
    </lineage>
</organism>
<proteinExistence type="inferred from homology"/>
<dbReference type="Gene3D" id="1.10.150.20">
    <property type="entry name" value="5' to 3' exonuclease, C-terminal subdomain"/>
    <property type="match status" value="1"/>
</dbReference>
<dbReference type="InterPro" id="IPR047296">
    <property type="entry name" value="GIY-YIG_UvrC_Cho"/>
</dbReference>
<keyword evidence="1" id="KW-0963">Cytoplasm</keyword>
<dbReference type="AlphaFoldDB" id="J9FZV7"/>
<dbReference type="PROSITE" id="PS50164">
    <property type="entry name" value="GIY_YIG"/>
    <property type="match status" value="1"/>
</dbReference>
<evidence type="ECO:0000256" key="2">
    <source>
        <dbReference type="ARBA" id="ARBA00022763"/>
    </source>
</evidence>
<comment type="caution">
    <text evidence="9">The sequence shown here is derived from an EMBL/GenBank/DDBJ whole genome shotgun (WGS) entry which is preliminary data.</text>
</comment>
<dbReference type="EMBL" id="AMCI01006029">
    <property type="protein sequence ID" value="EJW95052.1"/>
    <property type="molecule type" value="Genomic_DNA"/>
</dbReference>
<dbReference type="InterPro" id="IPR035901">
    <property type="entry name" value="GIY-YIG_endonuc_sf"/>
</dbReference>
<dbReference type="Gene3D" id="3.30.420.340">
    <property type="entry name" value="UvrC, RNAse H endonuclease domain"/>
    <property type="match status" value="1"/>
</dbReference>
<dbReference type="InterPro" id="IPR010994">
    <property type="entry name" value="RuvA_2-like"/>
</dbReference>
<dbReference type="InterPro" id="IPR000305">
    <property type="entry name" value="GIY-YIG_endonuc"/>
</dbReference>
<dbReference type="InterPro" id="IPR001162">
    <property type="entry name" value="UvrC_RNase_H_dom"/>
</dbReference>
<evidence type="ECO:0000256" key="4">
    <source>
        <dbReference type="ARBA" id="ARBA00022881"/>
    </source>
</evidence>
<reference evidence="9" key="1">
    <citation type="journal article" date="2012" name="PLoS ONE">
        <title>Gene sets for utilization of primary and secondary nutrition supplies in the distal gut of endangered iberian lynx.</title>
        <authorList>
            <person name="Alcaide M."/>
            <person name="Messina E."/>
            <person name="Richter M."/>
            <person name="Bargiela R."/>
            <person name="Peplies J."/>
            <person name="Huws S.A."/>
            <person name="Newbold C.J."/>
            <person name="Golyshin P.N."/>
            <person name="Simon M.A."/>
            <person name="Lopez G."/>
            <person name="Yakimov M.M."/>
            <person name="Ferrer M."/>
        </authorList>
    </citation>
    <scope>NUCLEOTIDE SEQUENCE</scope>
</reference>
<dbReference type="Pfam" id="PF01541">
    <property type="entry name" value="GIY-YIG"/>
    <property type="match status" value="1"/>
</dbReference>
<keyword evidence="4" id="KW-0267">Excision nuclease</keyword>
<accession>J9FZV7</accession>
<keyword evidence="5" id="KW-0234">DNA repair</keyword>